<accession>A0A9D0Z4H9</accession>
<gene>
    <name evidence="3" type="ORF">IAA67_01355</name>
</gene>
<feature type="transmembrane region" description="Helical" evidence="1">
    <location>
        <begin position="52"/>
        <end position="72"/>
    </location>
</feature>
<dbReference type="PANTHER" id="PTHR36435">
    <property type="entry name" value="SLR1288 PROTEIN"/>
    <property type="match status" value="1"/>
</dbReference>
<reference evidence="3" key="1">
    <citation type="submission" date="2020-10" db="EMBL/GenBank/DDBJ databases">
        <authorList>
            <person name="Gilroy R."/>
        </authorList>
    </citation>
    <scope>NUCLEOTIDE SEQUENCE</scope>
    <source>
        <strain evidence="3">ChiSjej2B20-13462</strain>
    </source>
</reference>
<feature type="transmembrane region" description="Helical" evidence="1">
    <location>
        <begin position="189"/>
        <end position="207"/>
    </location>
</feature>
<feature type="transmembrane region" description="Helical" evidence="1">
    <location>
        <begin position="25"/>
        <end position="45"/>
    </location>
</feature>
<keyword evidence="1" id="KW-0812">Transmembrane</keyword>
<dbReference type="GO" id="GO:0008237">
    <property type="term" value="F:metallopeptidase activity"/>
    <property type="evidence" value="ECO:0007669"/>
    <property type="project" value="UniProtKB-KW"/>
</dbReference>
<keyword evidence="1" id="KW-0472">Membrane</keyword>
<dbReference type="PANTHER" id="PTHR36435:SF1">
    <property type="entry name" value="CAAX AMINO TERMINAL PROTEASE FAMILY PROTEIN"/>
    <property type="match status" value="1"/>
</dbReference>
<dbReference type="InterPro" id="IPR003675">
    <property type="entry name" value="Rce1/LyrA-like_dom"/>
</dbReference>
<reference evidence="3" key="2">
    <citation type="journal article" date="2021" name="PeerJ">
        <title>Extensive microbial diversity within the chicken gut microbiome revealed by metagenomics and culture.</title>
        <authorList>
            <person name="Gilroy R."/>
            <person name="Ravi A."/>
            <person name="Getino M."/>
            <person name="Pursley I."/>
            <person name="Horton D.L."/>
            <person name="Alikhan N.F."/>
            <person name="Baker D."/>
            <person name="Gharbi K."/>
            <person name="Hall N."/>
            <person name="Watson M."/>
            <person name="Adriaenssens E.M."/>
            <person name="Foster-Nyarko E."/>
            <person name="Jarju S."/>
            <person name="Secka A."/>
            <person name="Antonio M."/>
            <person name="Oren A."/>
            <person name="Chaudhuri R.R."/>
            <person name="La Ragione R."/>
            <person name="Hildebrand F."/>
            <person name="Pallen M.J."/>
        </authorList>
    </citation>
    <scope>NUCLEOTIDE SEQUENCE</scope>
    <source>
        <strain evidence="3">ChiSjej2B20-13462</strain>
    </source>
</reference>
<feature type="transmembrane region" description="Helical" evidence="1">
    <location>
        <begin position="84"/>
        <end position="109"/>
    </location>
</feature>
<feature type="domain" description="CAAX prenyl protease 2/Lysostaphin resistance protein A-like" evidence="2">
    <location>
        <begin position="128"/>
        <end position="226"/>
    </location>
</feature>
<feature type="transmembrane region" description="Helical" evidence="1">
    <location>
        <begin position="121"/>
        <end position="142"/>
    </location>
</feature>
<protein>
    <submittedName>
        <fullName evidence="3">CPBP family intramembrane metalloprotease</fullName>
    </submittedName>
</protein>
<keyword evidence="3" id="KW-0378">Hydrolase</keyword>
<evidence type="ECO:0000313" key="3">
    <source>
        <dbReference type="EMBL" id="HIQ68967.1"/>
    </source>
</evidence>
<sequence>MANTKSSSLGPGLSTAERVAGFCYLPFYAVLLAVLLPYGAALLGLRLTELQLNLCFFVINVLMVWLIFHNFLLRSLRMTRFWELIQAVILGFALYYAGNYLLNLILHLLRIEVASYNDDTVLALATDNFWIMAFCSVILAPIVEETLVRGLVFGVIRRGSRIAAYVVTILFFAFLHVWQYFLLYDAQSVLLAAIPYLPAGIALGWTYEKANTIWAPICLHMIINALAFGVMQLV</sequence>
<evidence type="ECO:0000256" key="1">
    <source>
        <dbReference type="SAM" id="Phobius"/>
    </source>
</evidence>
<organism evidence="3 4">
    <name type="scientific">Candidatus Avoscillospira stercorigallinarum</name>
    <dbReference type="NCBI Taxonomy" id="2840708"/>
    <lineage>
        <taxon>Bacteria</taxon>
        <taxon>Bacillati</taxon>
        <taxon>Bacillota</taxon>
        <taxon>Clostridia</taxon>
        <taxon>Eubacteriales</taxon>
        <taxon>Oscillospiraceae</taxon>
        <taxon>Oscillospiraceae incertae sedis</taxon>
        <taxon>Candidatus Avoscillospira</taxon>
    </lineage>
</organism>
<dbReference type="Pfam" id="PF02517">
    <property type="entry name" value="Rce1-like"/>
    <property type="match status" value="1"/>
</dbReference>
<dbReference type="InterPro" id="IPR052710">
    <property type="entry name" value="CAAX_protease"/>
</dbReference>
<keyword evidence="3" id="KW-0645">Protease</keyword>
<dbReference type="Proteomes" id="UP000886874">
    <property type="component" value="Unassembled WGS sequence"/>
</dbReference>
<dbReference type="GO" id="GO:0004175">
    <property type="term" value="F:endopeptidase activity"/>
    <property type="evidence" value="ECO:0007669"/>
    <property type="project" value="UniProtKB-ARBA"/>
</dbReference>
<keyword evidence="3" id="KW-0482">Metalloprotease</keyword>
<keyword evidence="1" id="KW-1133">Transmembrane helix</keyword>
<name>A0A9D0Z4H9_9FIRM</name>
<feature type="transmembrane region" description="Helical" evidence="1">
    <location>
        <begin position="213"/>
        <end position="233"/>
    </location>
</feature>
<dbReference type="AlphaFoldDB" id="A0A9D0Z4H9"/>
<comment type="caution">
    <text evidence="3">The sequence shown here is derived from an EMBL/GenBank/DDBJ whole genome shotgun (WGS) entry which is preliminary data.</text>
</comment>
<dbReference type="EMBL" id="DVFN01000016">
    <property type="protein sequence ID" value="HIQ68967.1"/>
    <property type="molecule type" value="Genomic_DNA"/>
</dbReference>
<proteinExistence type="predicted"/>
<evidence type="ECO:0000313" key="4">
    <source>
        <dbReference type="Proteomes" id="UP000886874"/>
    </source>
</evidence>
<evidence type="ECO:0000259" key="2">
    <source>
        <dbReference type="Pfam" id="PF02517"/>
    </source>
</evidence>
<feature type="transmembrane region" description="Helical" evidence="1">
    <location>
        <begin position="162"/>
        <end position="182"/>
    </location>
</feature>
<dbReference type="GO" id="GO:0080120">
    <property type="term" value="P:CAAX-box protein maturation"/>
    <property type="evidence" value="ECO:0007669"/>
    <property type="project" value="UniProtKB-ARBA"/>
</dbReference>